<reference evidence="4" key="3">
    <citation type="submission" date="2025-04" db="UniProtKB">
        <authorList>
            <consortium name="RefSeq"/>
        </authorList>
    </citation>
    <scope>IDENTIFICATION</scope>
    <source>
        <strain evidence="4">Nigerian</strain>
        <tissue evidence="4">Liver and blood</tissue>
    </source>
</reference>
<dbReference type="Ensembl" id="ENSXETT00000113611">
    <property type="protein sequence ID" value="ENSXETP00000112704"/>
    <property type="gene ID" value="ENSXETG00000015781"/>
</dbReference>
<dbReference type="GeneTree" id="ENSGT00940000163873"/>
<accession>A0A803JXG1</accession>
<evidence type="ECO:0000313" key="5">
    <source>
        <dbReference type="Xenbase" id="XB-GENE-5956431"/>
    </source>
</evidence>
<feature type="region of interest" description="Disordered" evidence="1">
    <location>
        <begin position="18"/>
        <end position="41"/>
    </location>
</feature>
<dbReference type="RefSeq" id="XP_002936296.3">
    <property type="nucleotide sequence ID" value="XM_002936250.5"/>
</dbReference>
<reference evidence="2" key="2">
    <citation type="submission" date="2021-03" db="UniProtKB">
        <authorList>
            <consortium name="Ensembl"/>
        </authorList>
    </citation>
    <scope>IDENTIFICATION</scope>
</reference>
<dbReference type="Bgee" id="ENSXETG00000015781">
    <property type="expression patterns" value="Expressed in neurula embryo and 17 other cell types or tissues"/>
</dbReference>
<dbReference type="PANTHER" id="PTHR48465">
    <property type="entry name" value="PROTEIN SSUH2 HOMOLOG"/>
    <property type="match status" value="1"/>
</dbReference>
<dbReference type="AGR" id="Xenbase:XB-GENE-5956431"/>
<evidence type="ECO:0000313" key="3">
    <source>
        <dbReference type="Proteomes" id="UP000008143"/>
    </source>
</evidence>
<proteinExistence type="predicted"/>
<organism evidence="2">
    <name type="scientific">Xenopus tropicalis</name>
    <name type="common">Western clawed frog</name>
    <name type="synonym">Silurana tropicalis</name>
    <dbReference type="NCBI Taxonomy" id="8364"/>
    <lineage>
        <taxon>Eukaryota</taxon>
        <taxon>Metazoa</taxon>
        <taxon>Chordata</taxon>
        <taxon>Craniata</taxon>
        <taxon>Vertebrata</taxon>
        <taxon>Euteleostomi</taxon>
        <taxon>Amphibia</taxon>
        <taxon>Batrachia</taxon>
        <taxon>Anura</taxon>
        <taxon>Pipoidea</taxon>
        <taxon>Pipidae</taxon>
        <taxon>Xenopodinae</taxon>
        <taxon>Xenopus</taxon>
        <taxon>Silurana</taxon>
    </lineage>
</organism>
<feature type="compositionally biased region" description="Polar residues" evidence="1">
    <location>
        <begin position="19"/>
        <end position="39"/>
    </location>
</feature>
<dbReference type="PANTHER" id="PTHR48465:SF1">
    <property type="entry name" value="PROTEIN SSUH2 HOMOLOG"/>
    <property type="match status" value="1"/>
</dbReference>
<dbReference type="OrthoDB" id="3355217at2759"/>
<keyword evidence="3" id="KW-1185">Reference proteome</keyword>
<dbReference type="Proteomes" id="UP000008143">
    <property type="component" value="Chromosome 4"/>
</dbReference>
<dbReference type="Xenbase" id="XB-GENE-5956431">
    <property type="gene designation" value="XB5956430"/>
</dbReference>
<name>A0A803JXG1_XENTR</name>
<evidence type="ECO:0000313" key="2">
    <source>
        <dbReference type="Ensembl" id="ENSXETP00000112704"/>
    </source>
</evidence>
<dbReference type="Xenbase" id="XB-GENE-988051">
    <property type="gene designation" value="ssuh2"/>
</dbReference>
<evidence type="ECO:0000256" key="1">
    <source>
        <dbReference type="SAM" id="MobiDB-lite"/>
    </source>
</evidence>
<dbReference type="KEGG" id="xtr:493204"/>
<protein>
    <submittedName>
        <fullName evidence="4">Protein SSUH2 homolog</fullName>
    </submittedName>
    <submittedName>
        <fullName evidence="2">Ssu-2 homolog</fullName>
    </submittedName>
</protein>
<sequence length="436" mass="48496">MEKHKLLGNMEETCYGSVHQKTPQPMSESPHSGSPSQPMDTAFLVPLSPYSNNPGSSQAAPPYQSVGRDSPTVLLLGAGAQDMMVPTVSPSDMFDPIPGYEGLTNDNSERFVPPPLSAMIPGPVQPAPVDPEWIIPCITKDAAKEAFVEYAIKDCCYGTLPAQEMRFREFDPLNVYFYRLETFTESRTIERRTKPFDGHTVDSRVYGTPPQPWDIPVPYPALFKNEEKKIPIPGTSSLKTCPQCIGVGKIFCTKCTGTGWVKCGSCLGTGRRQGGDQCYSCSIYGTKSCGSCSKGKLNCDGCSGTGKIVNFIQLAVTWRNNIFEFVADHNSDFPSNRIRKVTGVTLYTDEQDLVSPLVTFPKQSINQASQDGQKEHHAKYSSSSRILRQRQTIELLPLTKVHYTWEGSPYSYFVYGRENKVYTKNYPEKCWFCNLL</sequence>
<evidence type="ECO:0000313" key="4">
    <source>
        <dbReference type="RefSeq" id="XP_002936296.3"/>
    </source>
</evidence>
<dbReference type="AlphaFoldDB" id="A0A803JXG1"/>
<gene>
    <name evidence="5" type="primary">XB5956430</name>
    <name evidence="4" type="synonym">LOC493204</name>
    <name evidence="2" type="synonym">ssuh2</name>
</gene>
<dbReference type="OMA" id="QQCCCCI"/>
<reference evidence="2" key="1">
    <citation type="journal article" date="2010" name="Science">
        <title>The genome of the Western clawed frog Xenopus tropicalis.</title>
        <authorList>
            <person name="Hellsten U."/>
            <person name="Harland R.M."/>
            <person name="Gilchrist M.J."/>
            <person name="Hendrix D."/>
            <person name="Jurka J."/>
            <person name="Kapitonov V."/>
            <person name="Ovcharenko I."/>
            <person name="Putnam N.H."/>
            <person name="Shu S."/>
            <person name="Taher L."/>
            <person name="Blitz I.L."/>
            <person name="Blumberg B."/>
            <person name="Dichmann D.S."/>
            <person name="Dubchak I."/>
            <person name="Amaya E."/>
            <person name="Detter J.C."/>
            <person name="Fletcher R."/>
            <person name="Gerhard D.S."/>
            <person name="Goodstein D."/>
            <person name="Graves T."/>
            <person name="Grigoriev I.V."/>
            <person name="Grimwood J."/>
            <person name="Kawashima T."/>
            <person name="Lindquist E."/>
            <person name="Lucas S.M."/>
            <person name="Mead P.E."/>
            <person name="Mitros T."/>
            <person name="Ogino H."/>
            <person name="Ohta Y."/>
            <person name="Poliakov A.V."/>
            <person name="Pollet N."/>
            <person name="Robert J."/>
            <person name="Salamov A."/>
            <person name="Sater A.K."/>
            <person name="Schmutz J."/>
            <person name="Terry A."/>
            <person name="Vize P.D."/>
            <person name="Warren W.C."/>
            <person name="Wells D."/>
            <person name="Wills A."/>
            <person name="Wilson R.K."/>
            <person name="Zimmerman L.B."/>
            <person name="Zorn A.M."/>
            <person name="Grainger R."/>
            <person name="Grammer T."/>
            <person name="Khokha M.K."/>
            <person name="Richardson P.M."/>
            <person name="Rokhsar D.S."/>
        </authorList>
    </citation>
    <scope>NUCLEOTIDE SEQUENCE [LARGE SCALE GENOMIC DNA]</scope>
    <source>
        <strain evidence="2">Nigerian</strain>
    </source>
</reference>
<dbReference type="InterPro" id="IPR052789">
    <property type="entry name" value="SSUH2_homolog"/>
</dbReference>